<dbReference type="EMBL" id="CATOUU010000372">
    <property type="protein sequence ID" value="CAI9926813.1"/>
    <property type="molecule type" value="Genomic_DNA"/>
</dbReference>
<comment type="caution">
    <text evidence="1">The sequence shown here is derived from an EMBL/GenBank/DDBJ whole genome shotgun (WGS) entry which is preliminary data.</text>
</comment>
<organism evidence="1">
    <name type="scientific">Hexamita inflata</name>
    <dbReference type="NCBI Taxonomy" id="28002"/>
    <lineage>
        <taxon>Eukaryota</taxon>
        <taxon>Metamonada</taxon>
        <taxon>Diplomonadida</taxon>
        <taxon>Hexamitidae</taxon>
        <taxon>Hexamitinae</taxon>
        <taxon>Hexamita</taxon>
    </lineage>
</organism>
<accession>A0AA86NVL1</accession>
<dbReference type="AlphaFoldDB" id="A0AA86NVL1"/>
<keyword evidence="3" id="KW-1185">Reference proteome</keyword>
<sequence length="109" mass="12784">MNSQIFLTPNVGGYTILKHQDGRDEAYCELFVPYCLSHLVLILDLVSKLNFGTRNYQGTISAAEDANPLLRQLSNRIHYRFVFEVQMLQKYLKECNWLLSAYHRIRATW</sequence>
<evidence type="ECO:0000313" key="2">
    <source>
        <dbReference type="EMBL" id="CAL6094869.1"/>
    </source>
</evidence>
<reference evidence="2 3" key="2">
    <citation type="submission" date="2024-07" db="EMBL/GenBank/DDBJ databases">
        <authorList>
            <person name="Akdeniz Z."/>
        </authorList>
    </citation>
    <scope>NUCLEOTIDE SEQUENCE [LARGE SCALE GENOMIC DNA]</scope>
</reference>
<reference evidence="1" key="1">
    <citation type="submission" date="2023-06" db="EMBL/GenBank/DDBJ databases">
        <authorList>
            <person name="Kurt Z."/>
        </authorList>
    </citation>
    <scope>NUCLEOTIDE SEQUENCE</scope>
</reference>
<evidence type="ECO:0000313" key="3">
    <source>
        <dbReference type="Proteomes" id="UP001642409"/>
    </source>
</evidence>
<gene>
    <name evidence="1" type="ORF">HINF_LOCUS14458</name>
    <name evidence="2" type="ORF">HINF_LOCUS67676</name>
</gene>
<dbReference type="EMBL" id="CAXDID020000470">
    <property type="protein sequence ID" value="CAL6094869.1"/>
    <property type="molecule type" value="Genomic_DNA"/>
</dbReference>
<protein>
    <submittedName>
        <fullName evidence="2">Hypothetical_protein</fullName>
    </submittedName>
</protein>
<name>A0AA86NVL1_9EUKA</name>
<proteinExistence type="predicted"/>
<evidence type="ECO:0000313" key="1">
    <source>
        <dbReference type="EMBL" id="CAI9926813.1"/>
    </source>
</evidence>
<dbReference type="Proteomes" id="UP001642409">
    <property type="component" value="Unassembled WGS sequence"/>
</dbReference>